<dbReference type="SUPFAM" id="SSF47384">
    <property type="entry name" value="Homodimeric domain of signal transducing histidine kinase"/>
    <property type="match status" value="1"/>
</dbReference>
<dbReference type="Gene3D" id="3.30.565.10">
    <property type="entry name" value="Histidine kinase-like ATPase, C-terminal domain"/>
    <property type="match status" value="1"/>
</dbReference>
<dbReference type="PANTHER" id="PTHR43547">
    <property type="entry name" value="TWO-COMPONENT HISTIDINE KINASE"/>
    <property type="match status" value="1"/>
</dbReference>
<dbReference type="InterPro" id="IPR003594">
    <property type="entry name" value="HATPase_dom"/>
</dbReference>
<keyword evidence="3" id="KW-0597">Phosphoprotein</keyword>
<keyword evidence="4" id="KW-0812">Transmembrane</keyword>
<dbReference type="Proteomes" id="UP000611723">
    <property type="component" value="Unassembled WGS sequence"/>
</dbReference>
<evidence type="ECO:0000313" key="7">
    <source>
        <dbReference type="Proteomes" id="UP000611723"/>
    </source>
</evidence>
<protein>
    <recommendedName>
        <fullName evidence="2">histidine kinase</fullName>
        <ecNumber evidence="2">2.7.13.3</ecNumber>
    </recommendedName>
</protein>
<accession>A0A934WWB1</accession>
<dbReference type="InterPro" id="IPR036097">
    <property type="entry name" value="HisK_dim/P_sf"/>
</dbReference>
<dbReference type="EMBL" id="JAEQBW010000001">
    <property type="protein sequence ID" value="MBK6264169.1"/>
    <property type="molecule type" value="Genomic_DNA"/>
</dbReference>
<keyword evidence="6" id="KW-0418">Kinase</keyword>
<dbReference type="AlphaFoldDB" id="A0A934WWB1"/>
<dbReference type="GO" id="GO:0000155">
    <property type="term" value="F:phosphorelay sensor kinase activity"/>
    <property type="evidence" value="ECO:0007669"/>
    <property type="project" value="InterPro"/>
</dbReference>
<dbReference type="InterPro" id="IPR003661">
    <property type="entry name" value="HisK_dim/P_dom"/>
</dbReference>
<dbReference type="SUPFAM" id="SSF55874">
    <property type="entry name" value="ATPase domain of HSP90 chaperone/DNA topoisomerase II/histidine kinase"/>
    <property type="match status" value="1"/>
</dbReference>
<feature type="transmembrane region" description="Helical" evidence="4">
    <location>
        <begin position="150"/>
        <end position="170"/>
    </location>
</feature>
<dbReference type="Gene3D" id="1.10.287.130">
    <property type="match status" value="1"/>
</dbReference>
<feature type="domain" description="Histidine kinase" evidence="5">
    <location>
        <begin position="227"/>
        <end position="442"/>
    </location>
</feature>
<dbReference type="PRINTS" id="PR00344">
    <property type="entry name" value="BCTRLSENSOR"/>
</dbReference>
<organism evidence="6 7">
    <name type="scientific">Marivirga aurantiaca</name>
    <dbReference type="NCBI Taxonomy" id="2802615"/>
    <lineage>
        <taxon>Bacteria</taxon>
        <taxon>Pseudomonadati</taxon>
        <taxon>Bacteroidota</taxon>
        <taxon>Cytophagia</taxon>
        <taxon>Cytophagales</taxon>
        <taxon>Marivirgaceae</taxon>
        <taxon>Marivirga</taxon>
    </lineage>
</organism>
<dbReference type="SMART" id="SM00387">
    <property type="entry name" value="HATPase_c"/>
    <property type="match status" value="1"/>
</dbReference>
<proteinExistence type="predicted"/>
<keyword evidence="6" id="KW-0808">Transferase</keyword>
<dbReference type="EC" id="2.7.13.3" evidence="2"/>
<gene>
    <name evidence="6" type="ORF">JKA74_03900</name>
</gene>
<name>A0A934WWB1_9BACT</name>
<sequence length="447" mass="50745">MTKDRLYKLNPILLSFYDKEIENEFNKNFFKQDLYSLRFVIALGIVLSIIFIFVDMLRYEENKVTSLAFRGGMALILMIFGAFTFLLKEKHYRLTQFLGMLVAAFVGVVFFAHYHSIEDPGFDIFLSNILMVLIFIFSTIMGFRFRYSLLINTFFYIAYIVYIDNFNYSIIAARQISQLSVIYSVGILAAYLLEKQKINLFINKKELHKEIRKVDNLNKIKNKLFSIISHDLRGPIVSLKGIVSLFNLNAISHDEIKVLAKDLERDLDKTSNLMENMLAWSKSQLDGIEIKKVEINIWKEIKGLSKLFKTQFSTKAITFVMEPEADITIYSDKEMVQIIFRNLISNAIKFTPHGGEIRVSGEVAGNNYKIKIKDSGVGIEPKKLLHLFEIDKNNVVGTSSSSGSGIGLMLVKEFVDANNGIVSCESVIGGGTIFSVSLPIADTSLPI</sequence>
<dbReference type="CDD" id="cd00075">
    <property type="entry name" value="HATPase"/>
    <property type="match status" value="1"/>
</dbReference>
<reference evidence="6" key="1">
    <citation type="submission" date="2021-01" db="EMBL/GenBank/DDBJ databases">
        <title>Marivirga aurantiaca sp. nov., isolated from intertidal surface sediments.</title>
        <authorList>
            <person name="Zhang M."/>
        </authorList>
    </citation>
    <scope>NUCLEOTIDE SEQUENCE</scope>
    <source>
        <strain evidence="6">S37H4</strain>
    </source>
</reference>
<keyword evidence="4" id="KW-0472">Membrane</keyword>
<dbReference type="PANTHER" id="PTHR43547:SF2">
    <property type="entry name" value="HYBRID SIGNAL TRANSDUCTION HISTIDINE KINASE C"/>
    <property type="match status" value="1"/>
</dbReference>
<feature type="transmembrane region" description="Helical" evidence="4">
    <location>
        <begin position="176"/>
        <end position="193"/>
    </location>
</feature>
<feature type="transmembrane region" description="Helical" evidence="4">
    <location>
        <begin position="35"/>
        <end position="54"/>
    </location>
</feature>
<keyword evidence="4" id="KW-1133">Transmembrane helix</keyword>
<dbReference type="InterPro" id="IPR005467">
    <property type="entry name" value="His_kinase_dom"/>
</dbReference>
<dbReference type="CDD" id="cd00082">
    <property type="entry name" value="HisKA"/>
    <property type="match status" value="1"/>
</dbReference>
<evidence type="ECO:0000256" key="3">
    <source>
        <dbReference type="ARBA" id="ARBA00022553"/>
    </source>
</evidence>
<dbReference type="InterPro" id="IPR036890">
    <property type="entry name" value="HATPase_C_sf"/>
</dbReference>
<dbReference type="PROSITE" id="PS50109">
    <property type="entry name" value="HIS_KIN"/>
    <property type="match status" value="1"/>
</dbReference>
<evidence type="ECO:0000256" key="1">
    <source>
        <dbReference type="ARBA" id="ARBA00000085"/>
    </source>
</evidence>
<dbReference type="RefSeq" id="WP_201429842.1">
    <property type="nucleotide sequence ID" value="NZ_JAEQBW010000001.1"/>
</dbReference>
<evidence type="ECO:0000313" key="6">
    <source>
        <dbReference type="EMBL" id="MBK6264169.1"/>
    </source>
</evidence>
<evidence type="ECO:0000256" key="2">
    <source>
        <dbReference type="ARBA" id="ARBA00012438"/>
    </source>
</evidence>
<comment type="catalytic activity">
    <reaction evidence="1">
        <text>ATP + protein L-histidine = ADP + protein N-phospho-L-histidine.</text>
        <dbReference type="EC" id="2.7.13.3"/>
    </reaction>
</comment>
<feature type="transmembrane region" description="Helical" evidence="4">
    <location>
        <begin position="94"/>
        <end position="112"/>
    </location>
</feature>
<dbReference type="Pfam" id="PF02518">
    <property type="entry name" value="HATPase_c"/>
    <property type="match status" value="1"/>
</dbReference>
<feature type="transmembrane region" description="Helical" evidence="4">
    <location>
        <begin position="124"/>
        <end position="143"/>
    </location>
</feature>
<keyword evidence="7" id="KW-1185">Reference proteome</keyword>
<evidence type="ECO:0000259" key="5">
    <source>
        <dbReference type="PROSITE" id="PS50109"/>
    </source>
</evidence>
<dbReference type="SMART" id="SM00388">
    <property type="entry name" value="HisKA"/>
    <property type="match status" value="1"/>
</dbReference>
<evidence type="ECO:0000256" key="4">
    <source>
        <dbReference type="SAM" id="Phobius"/>
    </source>
</evidence>
<feature type="transmembrane region" description="Helical" evidence="4">
    <location>
        <begin position="66"/>
        <end position="87"/>
    </location>
</feature>
<comment type="caution">
    <text evidence="6">The sequence shown here is derived from an EMBL/GenBank/DDBJ whole genome shotgun (WGS) entry which is preliminary data.</text>
</comment>
<dbReference type="InterPro" id="IPR004358">
    <property type="entry name" value="Sig_transdc_His_kin-like_C"/>
</dbReference>